<dbReference type="STRING" id="933852.A0A0C2X6J1"/>
<name>A0A0C2X6J1_SERVB</name>
<keyword evidence="1" id="KW-0808">Transferase</keyword>
<evidence type="ECO:0000256" key="1">
    <source>
        <dbReference type="ARBA" id="ARBA00022679"/>
    </source>
</evidence>
<dbReference type="PANTHER" id="PTHR46116">
    <property type="entry name" value="(E3-INDEPENDENT) E2 UBIQUITIN-CONJUGATING ENZYME"/>
    <property type="match status" value="1"/>
</dbReference>
<dbReference type="InterPro" id="IPR016135">
    <property type="entry name" value="UBQ-conjugating_enzyme/RWD"/>
</dbReference>
<evidence type="ECO:0000313" key="5">
    <source>
        <dbReference type="EMBL" id="KIM33693.1"/>
    </source>
</evidence>
<feature type="region of interest" description="Disordered" evidence="3">
    <location>
        <begin position="46"/>
        <end position="108"/>
    </location>
</feature>
<dbReference type="PANTHER" id="PTHR46116:SF15">
    <property type="entry name" value="(E3-INDEPENDENT) E2 UBIQUITIN-CONJUGATING ENZYME"/>
    <property type="match status" value="1"/>
</dbReference>
<feature type="region of interest" description="Disordered" evidence="3">
    <location>
        <begin position="873"/>
        <end position="892"/>
    </location>
</feature>
<dbReference type="EMBL" id="KN824278">
    <property type="protein sequence ID" value="KIM33693.1"/>
    <property type="molecule type" value="Genomic_DNA"/>
</dbReference>
<feature type="compositionally biased region" description="Acidic residues" evidence="3">
    <location>
        <begin position="77"/>
        <end position="100"/>
    </location>
</feature>
<feature type="compositionally biased region" description="Basic and acidic residues" evidence="3">
    <location>
        <begin position="517"/>
        <end position="529"/>
    </location>
</feature>
<dbReference type="Gene3D" id="3.10.110.10">
    <property type="entry name" value="Ubiquitin Conjugating Enzyme"/>
    <property type="match status" value="1"/>
</dbReference>
<proteinExistence type="predicted"/>
<evidence type="ECO:0000256" key="3">
    <source>
        <dbReference type="SAM" id="MobiDB-lite"/>
    </source>
</evidence>
<keyword evidence="6" id="KW-1185">Reference proteome</keyword>
<dbReference type="SMART" id="SM00212">
    <property type="entry name" value="UBCc"/>
    <property type="match status" value="1"/>
</dbReference>
<reference evidence="5 6" key="1">
    <citation type="submission" date="2014-04" db="EMBL/GenBank/DDBJ databases">
        <authorList>
            <consortium name="DOE Joint Genome Institute"/>
            <person name="Kuo A."/>
            <person name="Zuccaro A."/>
            <person name="Kohler A."/>
            <person name="Nagy L.G."/>
            <person name="Floudas D."/>
            <person name="Copeland A."/>
            <person name="Barry K.W."/>
            <person name="Cichocki N."/>
            <person name="Veneault-Fourrey C."/>
            <person name="LaButti K."/>
            <person name="Lindquist E.A."/>
            <person name="Lipzen A."/>
            <person name="Lundell T."/>
            <person name="Morin E."/>
            <person name="Murat C."/>
            <person name="Sun H."/>
            <person name="Tunlid A."/>
            <person name="Henrissat B."/>
            <person name="Grigoriev I.V."/>
            <person name="Hibbett D.S."/>
            <person name="Martin F."/>
            <person name="Nordberg H.P."/>
            <person name="Cantor M.N."/>
            <person name="Hua S.X."/>
        </authorList>
    </citation>
    <scope>NUCLEOTIDE SEQUENCE [LARGE SCALE GENOMIC DNA]</scope>
    <source>
        <strain evidence="5 6">MAFF 305830</strain>
    </source>
</reference>
<gene>
    <name evidence="5" type="ORF">M408DRAFT_326336</name>
</gene>
<dbReference type="Pfam" id="PF00179">
    <property type="entry name" value="UQ_con"/>
    <property type="match status" value="1"/>
</dbReference>
<protein>
    <recommendedName>
        <fullName evidence="4">UBC core domain-containing protein</fullName>
    </recommendedName>
</protein>
<reference evidence="6" key="2">
    <citation type="submission" date="2015-01" db="EMBL/GenBank/DDBJ databases">
        <title>Evolutionary Origins and Diversification of the Mycorrhizal Mutualists.</title>
        <authorList>
            <consortium name="DOE Joint Genome Institute"/>
            <consortium name="Mycorrhizal Genomics Consortium"/>
            <person name="Kohler A."/>
            <person name="Kuo A."/>
            <person name="Nagy L.G."/>
            <person name="Floudas D."/>
            <person name="Copeland A."/>
            <person name="Barry K.W."/>
            <person name="Cichocki N."/>
            <person name="Veneault-Fourrey C."/>
            <person name="LaButti K."/>
            <person name="Lindquist E.A."/>
            <person name="Lipzen A."/>
            <person name="Lundell T."/>
            <person name="Morin E."/>
            <person name="Murat C."/>
            <person name="Riley R."/>
            <person name="Ohm R."/>
            <person name="Sun H."/>
            <person name="Tunlid A."/>
            <person name="Henrissat B."/>
            <person name="Grigoriev I.V."/>
            <person name="Hibbett D.S."/>
            <person name="Martin F."/>
        </authorList>
    </citation>
    <scope>NUCLEOTIDE SEQUENCE [LARGE SCALE GENOMIC DNA]</scope>
    <source>
        <strain evidence="6">MAFF 305830</strain>
    </source>
</reference>
<dbReference type="Proteomes" id="UP000054097">
    <property type="component" value="Unassembled WGS sequence"/>
</dbReference>
<feature type="region of interest" description="Disordered" evidence="3">
    <location>
        <begin position="517"/>
        <end position="540"/>
    </location>
</feature>
<feature type="domain" description="UBC core" evidence="4">
    <location>
        <begin position="671"/>
        <end position="831"/>
    </location>
</feature>
<keyword evidence="2" id="KW-0833">Ubl conjugation pathway</keyword>
<dbReference type="Gene3D" id="1.10.8.10">
    <property type="entry name" value="DNA helicase RuvA subunit, C-terminal domain"/>
    <property type="match status" value="1"/>
</dbReference>
<dbReference type="HOGENOM" id="CLU_310610_0_0_1"/>
<dbReference type="CDD" id="cd23810">
    <property type="entry name" value="UBCc_BIRC6"/>
    <property type="match status" value="1"/>
</dbReference>
<dbReference type="InterPro" id="IPR000608">
    <property type="entry name" value="UBC"/>
</dbReference>
<evidence type="ECO:0000313" key="6">
    <source>
        <dbReference type="Proteomes" id="UP000054097"/>
    </source>
</evidence>
<dbReference type="SUPFAM" id="SSF54495">
    <property type="entry name" value="UBC-like"/>
    <property type="match status" value="1"/>
</dbReference>
<dbReference type="OrthoDB" id="47801at2759"/>
<evidence type="ECO:0000256" key="2">
    <source>
        <dbReference type="ARBA" id="ARBA00022786"/>
    </source>
</evidence>
<dbReference type="PROSITE" id="PS50127">
    <property type="entry name" value="UBC_2"/>
    <property type="match status" value="1"/>
</dbReference>
<dbReference type="AlphaFoldDB" id="A0A0C2X6J1"/>
<evidence type="ECO:0000259" key="4">
    <source>
        <dbReference type="PROSITE" id="PS50127"/>
    </source>
</evidence>
<organism evidence="5 6">
    <name type="scientific">Serendipita vermifera MAFF 305830</name>
    <dbReference type="NCBI Taxonomy" id="933852"/>
    <lineage>
        <taxon>Eukaryota</taxon>
        <taxon>Fungi</taxon>
        <taxon>Dikarya</taxon>
        <taxon>Basidiomycota</taxon>
        <taxon>Agaricomycotina</taxon>
        <taxon>Agaricomycetes</taxon>
        <taxon>Sebacinales</taxon>
        <taxon>Serendipitaceae</taxon>
        <taxon>Serendipita</taxon>
    </lineage>
</organism>
<dbReference type="GO" id="GO:0061631">
    <property type="term" value="F:ubiquitin conjugating enzyme activity"/>
    <property type="evidence" value="ECO:0007669"/>
    <property type="project" value="TreeGrafter"/>
</dbReference>
<feature type="compositionally biased region" description="Gly residues" evidence="3">
    <location>
        <begin position="877"/>
        <end position="889"/>
    </location>
</feature>
<feature type="compositionally biased region" description="Low complexity" evidence="3">
    <location>
        <begin position="49"/>
        <end position="64"/>
    </location>
</feature>
<sequence length="908" mass="98765">MDAEIAQLVEMGATPAQARAALKDHGDVMSAAEQIFDGRYAHIKDDDGAASSKAASSSKPQASAGAGGSKSKAKPSDEDEEDEDEDMEDAEDDEDDEEGEYAAYDSDFSERATGGARKIADIDPYAGIFFSKDRKEEVIEVEETPEYATLPSGTRVPLMTQGEWMRGCPEGGEQGFLFSLYQFLTSGSCPCPYQCGHSVPRNKADFFALHEDFKTYIRDLRLKVRHTCAGCKRTYCLACGESYSATEKPRPGMNNDIDHALFHCANLQGVIIGMGLAIVQTHYDFQAGPSNSTPNLPASPEEPEKKKRKLGSVLKGMVSSSLPSSPMDEDEYGGKKAKSGIGYAGTTREDTTGQAEALESQKARDSSLAELLSDVRFYLPSVRREGGGLASDFLIHPTTLAHIRRRFNVLCSTLLRNDSLSDMSDRSTLYSELFLWLETISNHEGLASIMGMPIMVVAAVKDVVVRKGTGNGSRSSKERTIVYEGSSGPRELLESIVVQAEAAMKGLEGIIKAREAKKDPETMTEEQKRMTSANKGKKPVNGAAIDEENEKLLSFCEGILKTAVAIDRSLLEIKGQAFMERMYSSLPRVSATSQSNVTTQATEGNDAVALAAGASEAEARVIYEQWAIRSRFEYCDLEVKNADGTTQTSPPSYKFSYSSDARMMVNLDMPKRSLAIARELAVLTTNLPVAWDSSIFLRVDESRVDVIKALITGPAGTPYENGCYLFDVFLPASYNQTPPLVKYLTTNSGTYRFNPNLYAEGKVCLSLLGTWEGPGWISGKSTLLQVLISIQSMILCDEPYLNEPGWASQAGTAASKAYSANVRRMVVNTAMLGNLKNPPEPFVDVIQTHFRLKAKSIIEQLDKWVKLDDGHATNGANNGGTATGTGSSGGAFQRDVTELKTLLRNLSV</sequence>
<accession>A0A0C2X6J1</accession>
<feature type="region of interest" description="Disordered" evidence="3">
    <location>
        <begin position="289"/>
        <end position="355"/>
    </location>
</feature>